<keyword evidence="2" id="KW-1185">Reference proteome</keyword>
<evidence type="ECO:0000313" key="2">
    <source>
        <dbReference type="Proteomes" id="UP000054771"/>
    </source>
</evidence>
<dbReference type="EMBL" id="CDMC01000002">
    <property type="protein sequence ID" value="CEN60437.1"/>
    <property type="molecule type" value="Genomic_DNA"/>
</dbReference>
<evidence type="ECO:0000313" key="1">
    <source>
        <dbReference type="EMBL" id="CEN60437.1"/>
    </source>
</evidence>
<protein>
    <submittedName>
        <fullName evidence="1">Uncharacterized protein</fullName>
    </submittedName>
</protein>
<name>A0A0U5GPY0_ASPCI</name>
<organism evidence="1 2">
    <name type="scientific">Aspergillus calidoustus</name>
    <dbReference type="NCBI Taxonomy" id="454130"/>
    <lineage>
        <taxon>Eukaryota</taxon>
        <taxon>Fungi</taxon>
        <taxon>Dikarya</taxon>
        <taxon>Ascomycota</taxon>
        <taxon>Pezizomycotina</taxon>
        <taxon>Eurotiomycetes</taxon>
        <taxon>Eurotiomycetidae</taxon>
        <taxon>Eurotiales</taxon>
        <taxon>Aspergillaceae</taxon>
        <taxon>Aspergillus</taxon>
        <taxon>Aspergillus subgen. Nidulantes</taxon>
    </lineage>
</organism>
<dbReference type="AlphaFoldDB" id="A0A0U5GPY0"/>
<reference evidence="2" key="1">
    <citation type="journal article" date="2016" name="Genome Announc.">
        <title>Draft genome sequences of fungus Aspergillus calidoustus.</title>
        <authorList>
            <person name="Horn F."/>
            <person name="Linde J."/>
            <person name="Mattern D.J."/>
            <person name="Walther G."/>
            <person name="Guthke R."/>
            <person name="Scherlach K."/>
            <person name="Martin K."/>
            <person name="Brakhage A.A."/>
            <person name="Petzke L."/>
            <person name="Valiante V."/>
        </authorList>
    </citation>
    <scope>NUCLEOTIDE SEQUENCE [LARGE SCALE GENOMIC DNA]</scope>
    <source>
        <strain evidence="2">SF006504</strain>
    </source>
</reference>
<accession>A0A0U5GPY0</accession>
<sequence>MKEAKRTQVPDFVKRKGQKGCFDVDSAEEFAWNGAHYEQQPEDWRPRHASSTNYSDKLVQFQVDMEHEVNRLVKLLKQQGIPRGTESMVRTDVFSRYAMLLNYLVAIRGYVCRCRIRKAPINMGWDKASELSTTVLYYWVVPRPTVGAGETYEWEAYVSADRWQD</sequence>
<proteinExistence type="predicted"/>
<gene>
    <name evidence="1" type="ORF">ASPCAL02877</name>
</gene>
<dbReference type="Proteomes" id="UP000054771">
    <property type="component" value="Unassembled WGS sequence"/>
</dbReference>